<dbReference type="RefSeq" id="WP_301166537.1">
    <property type="nucleotide sequence ID" value="NZ_JAUHTR010000006.1"/>
</dbReference>
<dbReference type="InterPro" id="IPR025673">
    <property type="entry name" value="PCYCGC"/>
</dbReference>
<evidence type="ECO:0000313" key="2">
    <source>
        <dbReference type="EMBL" id="MDN4525509.1"/>
    </source>
</evidence>
<name>A0ABT8HXK2_9BACL</name>
<evidence type="ECO:0000256" key="1">
    <source>
        <dbReference type="SAM" id="SignalP"/>
    </source>
</evidence>
<protein>
    <submittedName>
        <fullName evidence="2">PCYCGC motif-containing (Lipo)protein</fullName>
    </submittedName>
</protein>
<reference evidence="2" key="1">
    <citation type="submission" date="2023-07" db="EMBL/GenBank/DDBJ databases">
        <title>Fictibacillus sp. isolated from freshwater pond.</title>
        <authorList>
            <person name="Kirdat K."/>
            <person name="Bhat A."/>
            <person name="Mourya A."/>
            <person name="Yadav A."/>
        </authorList>
    </citation>
    <scope>NUCLEOTIDE SEQUENCE</scope>
    <source>
        <strain evidence="2">NE201</strain>
    </source>
</reference>
<evidence type="ECO:0000313" key="3">
    <source>
        <dbReference type="Proteomes" id="UP001172721"/>
    </source>
</evidence>
<accession>A0ABT8HXK2</accession>
<dbReference type="Pfam" id="PF13798">
    <property type="entry name" value="PCYCGC"/>
    <property type="match status" value="1"/>
</dbReference>
<gene>
    <name evidence="2" type="ORF">QYB97_13580</name>
</gene>
<comment type="caution">
    <text evidence="2">The sequence shown here is derived from an EMBL/GenBank/DDBJ whole genome shotgun (WGS) entry which is preliminary data.</text>
</comment>
<feature type="signal peptide" evidence="1">
    <location>
        <begin position="1"/>
        <end position="16"/>
    </location>
</feature>
<dbReference type="EMBL" id="JAUHTR010000006">
    <property type="protein sequence ID" value="MDN4525509.1"/>
    <property type="molecule type" value="Genomic_DNA"/>
</dbReference>
<dbReference type="PROSITE" id="PS51257">
    <property type="entry name" value="PROKAR_LIPOPROTEIN"/>
    <property type="match status" value="1"/>
</dbReference>
<keyword evidence="1" id="KW-0732">Signal</keyword>
<proteinExistence type="predicted"/>
<dbReference type="Proteomes" id="UP001172721">
    <property type="component" value="Unassembled WGS sequence"/>
</dbReference>
<keyword evidence="3" id="KW-1185">Reference proteome</keyword>
<organism evidence="2 3">
    <name type="scientific">Fictibacillus fluitans</name>
    <dbReference type="NCBI Taxonomy" id="3058422"/>
    <lineage>
        <taxon>Bacteria</taxon>
        <taxon>Bacillati</taxon>
        <taxon>Bacillota</taxon>
        <taxon>Bacilli</taxon>
        <taxon>Bacillales</taxon>
        <taxon>Fictibacillaceae</taxon>
        <taxon>Fictibacillus</taxon>
    </lineage>
</organism>
<sequence>MKQISLVLIVSLFLLAACSNEKDKPSATSEPHSQYASTGAGDIREETAKVDVLPAFLTDKPKEIQEIYQAAAKNKELLEKIPCYCGCGESVNHKNNYDCFVHENKNGGSIVWDDHGTKCDVCLQIAAQSVKDINQGMSIKEIRKKIDNMYQEGYANPTPTPQI</sequence>
<feature type="chain" id="PRO_5047059245" evidence="1">
    <location>
        <begin position="17"/>
        <end position="163"/>
    </location>
</feature>